<feature type="region of interest" description="Disordered" evidence="1">
    <location>
        <begin position="1"/>
        <end position="35"/>
    </location>
</feature>
<dbReference type="AlphaFoldDB" id="A0AAV9XDN4"/>
<feature type="compositionally biased region" description="Polar residues" evidence="1">
    <location>
        <begin position="13"/>
        <end position="32"/>
    </location>
</feature>
<feature type="compositionally biased region" description="Low complexity" evidence="1">
    <location>
        <begin position="197"/>
        <end position="208"/>
    </location>
</feature>
<sequence length="352" mass="39540">MDSQESPEHVSDLETSSSFPIPSTSDTNTPKSSELDLSFLSTTDLFLYGSYSATPNNTPNERYPSTPLLDIPTFHPYLLSNIPDTSAPYIHDIQSHSNPSYPSPISRKTPPDWNLDRYPDNLIDPALLALDAPRIEDQRICIPPWIQPEEASNPNPPSKPRSKRRTNYNKIPLTINPAYLQPGLERGPPPVAPVPNSPSQIPSSTPISIPIPRSRSSYPLPENFIPTYPHTHKIYYPLCSHTAPDKIHTPYLRPRLKLCICPNIPRIVPTIVTFRNGDAGMVNAEVELEVDYSRVCDDCEKLMRRSGRRKRREKGGHVCDTVAAGMSRDMENEEGEEDEREKTKDLIHEGST</sequence>
<feature type="compositionally biased region" description="Basic and acidic residues" evidence="1">
    <location>
        <begin position="340"/>
        <end position="352"/>
    </location>
</feature>
<dbReference type="EMBL" id="JAVHJO010000005">
    <property type="protein sequence ID" value="KAK6540182.1"/>
    <property type="molecule type" value="Genomic_DNA"/>
</dbReference>
<reference evidence="2 3" key="1">
    <citation type="submission" date="2019-10" db="EMBL/GenBank/DDBJ databases">
        <authorList>
            <person name="Palmer J.M."/>
        </authorList>
    </citation>
    <scope>NUCLEOTIDE SEQUENCE [LARGE SCALE GENOMIC DNA]</scope>
    <source>
        <strain evidence="2 3">TWF694</strain>
    </source>
</reference>
<feature type="region of interest" description="Disordered" evidence="1">
    <location>
        <begin position="306"/>
        <end position="352"/>
    </location>
</feature>
<feature type="region of interest" description="Disordered" evidence="1">
    <location>
        <begin position="145"/>
        <end position="167"/>
    </location>
</feature>
<gene>
    <name evidence="2" type="ORF">TWF694_009001</name>
</gene>
<feature type="compositionally biased region" description="Pro residues" evidence="1">
    <location>
        <begin position="187"/>
        <end position="196"/>
    </location>
</feature>
<comment type="caution">
    <text evidence="2">The sequence shown here is derived from an EMBL/GenBank/DDBJ whole genome shotgun (WGS) entry which is preliminary data.</text>
</comment>
<name>A0AAV9XDN4_9PEZI</name>
<keyword evidence="3" id="KW-1185">Reference proteome</keyword>
<protein>
    <submittedName>
        <fullName evidence="2">Uncharacterized protein</fullName>
    </submittedName>
</protein>
<evidence type="ECO:0000313" key="2">
    <source>
        <dbReference type="EMBL" id="KAK6540182.1"/>
    </source>
</evidence>
<evidence type="ECO:0000313" key="3">
    <source>
        <dbReference type="Proteomes" id="UP001365542"/>
    </source>
</evidence>
<feature type="region of interest" description="Disordered" evidence="1">
    <location>
        <begin position="182"/>
        <end position="208"/>
    </location>
</feature>
<feature type="compositionally biased region" description="Basic and acidic residues" evidence="1">
    <location>
        <begin position="1"/>
        <end position="12"/>
    </location>
</feature>
<evidence type="ECO:0000256" key="1">
    <source>
        <dbReference type="SAM" id="MobiDB-lite"/>
    </source>
</evidence>
<dbReference type="Proteomes" id="UP001365542">
    <property type="component" value="Unassembled WGS sequence"/>
</dbReference>
<proteinExistence type="predicted"/>
<organism evidence="2 3">
    <name type="scientific">Orbilia ellipsospora</name>
    <dbReference type="NCBI Taxonomy" id="2528407"/>
    <lineage>
        <taxon>Eukaryota</taxon>
        <taxon>Fungi</taxon>
        <taxon>Dikarya</taxon>
        <taxon>Ascomycota</taxon>
        <taxon>Pezizomycotina</taxon>
        <taxon>Orbiliomycetes</taxon>
        <taxon>Orbiliales</taxon>
        <taxon>Orbiliaceae</taxon>
        <taxon>Orbilia</taxon>
    </lineage>
</organism>
<accession>A0AAV9XDN4</accession>